<protein>
    <submittedName>
        <fullName evidence="1">Uncharacterized protein</fullName>
    </submittedName>
</protein>
<dbReference type="EMBL" id="KZ824950">
    <property type="protein sequence ID" value="RAH71092.1"/>
    <property type="molecule type" value="Genomic_DNA"/>
</dbReference>
<gene>
    <name evidence="1" type="ORF">BO66DRAFT_58133</name>
</gene>
<name>A0ACD1HBA4_9EURO</name>
<dbReference type="Proteomes" id="UP000249661">
    <property type="component" value="Unassembled WGS sequence"/>
</dbReference>
<keyword evidence="2" id="KW-1185">Reference proteome</keyword>
<sequence>MSTWLPFIVAHVRGYFGDKSPVQDEPGYSCLPSETQTDLAGNTPRESFDEQQEGFPAATPTSRGHSNPINDQTWQNWAKQKTGRSYRAPEIPKEPHGSAYQNQEPYGLPFPNGSISEEGGTLVPSASEYDSDAEEADVIQVKHLDQDDMIKKMIEALGKKCDNQPGYVYTFFNPESEPITSNPVKVGQATDPEQRGNQHKTNCKRENWEIEYAHSFRGYKCVERLVLIELHNRRSNDVCNCGTRHREYFNVDKAYASGLIESWQTWLRTYEPYTRGGILKTVWQDRLDLFQSQSSKFFLCETCKVNRTSTSDPKAKDCCIRAGWEAWTNPARSKYRYQAFLALIKDTRISHSLTRPARFLLMIIWARLLISAIFYGGLPIPASSDTISVAHAAFLSLGVVFDLLVSAILFLWVSFAPNREIARIEDTEASESPRKESKAGADSVKESCTTPTKSIRKKAAEKTPPSTPKRMDRKAPKSSPTPQEDMELRARPRHEPSATPIKSPKTKGVGKRSRKVSDSPPALGNEKPATNVSSNMTPPHHSGTTWPIDTSTPPALGKMLERSFDSNLAR</sequence>
<reference evidence="1" key="1">
    <citation type="submission" date="2018-02" db="EMBL/GenBank/DDBJ databases">
        <title>The genomes of Aspergillus section Nigri reveals drivers in fungal speciation.</title>
        <authorList>
            <consortium name="DOE Joint Genome Institute"/>
            <person name="Vesth T.C."/>
            <person name="Nybo J."/>
            <person name="Theobald S."/>
            <person name="Brandl J."/>
            <person name="Frisvad J.C."/>
            <person name="Nielsen K.F."/>
            <person name="Lyhne E.K."/>
            <person name="Kogle M.E."/>
            <person name="Kuo A."/>
            <person name="Riley R."/>
            <person name="Clum A."/>
            <person name="Nolan M."/>
            <person name="Lipzen A."/>
            <person name="Salamov A."/>
            <person name="Henrissat B."/>
            <person name="Wiebenga A."/>
            <person name="De vries R.P."/>
            <person name="Grigoriev I.V."/>
            <person name="Mortensen U.H."/>
            <person name="Andersen M.R."/>
            <person name="Baker S.E."/>
        </authorList>
    </citation>
    <scope>NUCLEOTIDE SEQUENCE</scope>
    <source>
        <strain evidence="1">CBS 121060</strain>
    </source>
</reference>
<accession>A0ACD1HBA4</accession>
<evidence type="ECO:0000313" key="2">
    <source>
        <dbReference type="Proteomes" id="UP000249661"/>
    </source>
</evidence>
<organism evidence="1 2">
    <name type="scientific">Aspergillus aculeatinus CBS 121060</name>
    <dbReference type="NCBI Taxonomy" id="1448322"/>
    <lineage>
        <taxon>Eukaryota</taxon>
        <taxon>Fungi</taxon>
        <taxon>Dikarya</taxon>
        <taxon>Ascomycota</taxon>
        <taxon>Pezizomycotina</taxon>
        <taxon>Eurotiomycetes</taxon>
        <taxon>Eurotiomycetidae</taxon>
        <taxon>Eurotiales</taxon>
        <taxon>Aspergillaceae</taxon>
        <taxon>Aspergillus</taxon>
        <taxon>Aspergillus subgen. Circumdati</taxon>
    </lineage>
</organism>
<proteinExistence type="predicted"/>
<evidence type="ECO:0000313" key="1">
    <source>
        <dbReference type="EMBL" id="RAH71092.1"/>
    </source>
</evidence>